<proteinExistence type="predicted"/>
<organism evidence="3 4">
    <name type="scientific">Streptacidiphilus alkalitolerans</name>
    <dbReference type="NCBI Taxonomy" id="3342712"/>
    <lineage>
        <taxon>Bacteria</taxon>
        <taxon>Bacillati</taxon>
        <taxon>Actinomycetota</taxon>
        <taxon>Actinomycetes</taxon>
        <taxon>Kitasatosporales</taxon>
        <taxon>Streptomycetaceae</taxon>
        <taxon>Streptacidiphilus</taxon>
    </lineage>
</organism>
<keyword evidence="2" id="KW-0472">Membrane</keyword>
<keyword evidence="2" id="KW-0812">Transmembrane</keyword>
<dbReference type="RefSeq" id="WP_380518779.1">
    <property type="nucleotide sequence ID" value="NZ_JBHEZX010000027.1"/>
</dbReference>
<comment type="caution">
    <text evidence="3">The sequence shown here is derived from an EMBL/GenBank/DDBJ whole genome shotgun (WGS) entry which is preliminary data.</text>
</comment>
<evidence type="ECO:0000313" key="3">
    <source>
        <dbReference type="EMBL" id="MFC1414729.1"/>
    </source>
</evidence>
<evidence type="ECO:0000313" key="4">
    <source>
        <dbReference type="Proteomes" id="UP001592582"/>
    </source>
</evidence>
<sequence>MDRPEEFVYAEDHSALSLSLLGTGLVGPVALLGLCLALGFTVGPGWFVGAGFTPVYCMVPISLLYRNWPTGIRVDEQGVRIGAVASKRAEHRNPTVTHQNWAVFSCPWSGVREMFVVTDPDKVMRLRTSPEYDTLSNRWAKPKSMLSCSVGVLIPPLMRAALVIRIDPAVATVPEFRSARFFSNYMDPSDPHFSRALLPRVGSTWVVPTRHPERLRALIKHQLHPAAPAPKHKGETGRRKRKRRLQQR</sequence>
<reference evidence="3 4" key="1">
    <citation type="submission" date="2024-09" db="EMBL/GenBank/DDBJ databases">
        <authorList>
            <person name="Lee S.D."/>
        </authorList>
    </citation>
    <scope>NUCLEOTIDE SEQUENCE [LARGE SCALE GENOMIC DNA]</scope>
    <source>
        <strain evidence="3 4">N1-1</strain>
    </source>
</reference>
<accession>A0ABV6VLV6</accession>
<keyword evidence="2" id="KW-1133">Transmembrane helix</keyword>
<evidence type="ECO:0000256" key="2">
    <source>
        <dbReference type="SAM" id="Phobius"/>
    </source>
</evidence>
<evidence type="ECO:0000256" key="1">
    <source>
        <dbReference type="SAM" id="MobiDB-lite"/>
    </source>
</evidence>
<evidence type="ECO:0008006" key="5">
    <source>
        <dbReference type="Google" id="ProtNLM"/>
    </source>
</evidence>
<gene>
    <name evidence="3" type="ORF">ACEZDG_36265</name>
</gene>
<name>A0ABV6VLV6_9ACTN</name>
<feature type="region of interest" description="Disordered" evidence="1">
    <location>
        <begin position="222"/>
        <end position="248"/>
    </location>
</feature>
<dbReference type="Proteomes" id="UP001592582">
    <property type="component" value="Unassembled WGS sequence"/>
</dbReference>
<keyword evidence="4" id="KW-1185">Reference proteome</keyword>
<feature type="compositionally biased region" description="Basic residues" evidence="1">
    <location>
        <begin position="238"/>
        <end position="248"/>
    </location>
</feature>
<dbReference type="EMBL" id="JBHEZX010000027">
    <property type="protein sequence ID" value="MFC1414729.1"/>
    <property type="molecule type" value="Genomic_DNA"/>
</dbReference>
<protein>
    <recommendedName>
        <fullName evidence="5">DUF3239 domain-containing protein</fullName>
    </recommendedName>
</protein>
<feature type="transmembrane region" description="Helical" evidence="2">
    <location>
        <begin position="20"/>
        <end position="40"/>
    </location>
</feature>
<feature type="transmembrane region" description="Helical" evidence="2">
    <location>
        <begin position="46"/>
        <end position="65"/>
    </location>
</feature>